<evidence type="ECO:0000256" key="1">
    <source>
        <dbReference type="SAM" id="SignalP"/>
    </source>
</evidence>
<keyword evidence="1" id="KW-0732">Signal</keyword>
<keyword evidence="3" id="KW-1185">Reference proteome</keyword>
<dbReference type="AlphaFoldDB" id="A0A5A7NBZ6"/>
<name>A0A5A7NBZ6_9PROT</name>
<protein>
    <recommendedName>
        <fullName evidence="4">DUF3108 domain-containing protein</fullName>
    </recommendedName>
</protein>
<sequence>MMYLNPLTMNSLKQYRNKTKMFRKFLTAMVAATFLVPLLPANAVDKIPDQTSLTYSIERKGSKIGTHSVSYDFTGENQIAVDIEARVRIKMAFITVYKLDHSSQELWKSGELVKMTSETQRNSSYEEVDLRAADDHYVVETDGETVLAPRDLVPSSFTKTDFWIDEGTKDFMLLDTLSG</sequence>
<dbReference type="Pfam" id="PF19630">
    <property type="entry name" value="DUF6134"/>
    <property type="match status" value="1"/>
</dbReference>
<accession>A0A5A7NBZ6</accession>
<evidence type="ECO:0008006" key="4">
    <source>
        <dbReference type="Google" id="ProtNLM"/>
    </source>
</evidence>
<evidence type="ECO:0000313" key="2">
    <source>
        <dbReference type="EMBL" id="GER05234.1"/>
    </source>
</evidence>
<comment type="caution">
    <text evidence="2">The sequence shown here is derived from an EMBL/GenBank/DDBJ whole genome shotgun (WGS) entry which is preliminary data.</text>
</comment>
<evidence type="ECO:0000313" key="3">
    <source>
        <dbReference type="Proteomes" id="UP000324996"/>
    </source>
</evidence>
<feature type="chain" id="PRO_5022829610" description="DUF3108 domain-containing protein" evidence="1">
    <location>
        <begin position="44"/>
        <end position="179"/>
    </location>
</feature>
<dbReference type="InterPro" id="IPR045767">
    <property type="entry name" value="DUF6134"/>
</dbReference>
<feature type="signal peptide" evidence="1">
    <location>
        <begin position="1"/>
        <end position="43"/>
    </location>
</feature>
<dbReference type="Proteomes" id="UP000324996">
    <property type="component" value="Unassembled WGS sequence"/>
</dbReference>
<organism evidence="2 3">
    <name type="scientific">Iodidimonas nitroreducens</name>
    <dbReference type="NCBI Taxonomy" id="1236968"/>
    <lineage>
        <taxon>Bacteria</taxon>
        <taxon>Pseudomonadati</taxon>
        <taxon>Pseudomonadota</taxon>
        <taxon>Alphaproteobacteria</taxon>
        <taxon>Iodidimonadales</taxon>
        <taxon>Iodidimonadaceae</taxon>
        <taxon>Iodidimonas</taxon>
    </lineage>
</organism>
<dbReference type="EMBL" id="BKCN01000020">
    <property type="protein sequence ID" value="GER05234.1"/>
    <property type="molecule type" value="Genomic_DNA"/>
</dbReference>
<proteinExistence type="predicted"/>
<gene>
    <name evidence="2" type="ORF">JCM17846_29160</name>
</gene>
<reference evidence="2 3" key="1">
    <citation type="submission" date="2019-09" db="EMBL/GenBank/DDBJ databases">
        <title>NBRP : Genome information of microbial organism related human and environment.</title>
        <authorList>
            <person name="Hattori M."/>
            <person name="Oshima K."/>
            <person name="Inaba H."/>
            <person name="Suda W."/>
            <person name="Sakamoto M."/>
            <person name="Iino T."/>
            <person name="Kitahara M."/>
            <person name="Oshida Y."/>
            <person name="Iida T."/>
            <person name="Kudo T."/>
            <person name="Itoh T."/>
            <person name="Ohkuma M."/>
        </authorList>
    </citation>
    <scope>NUCLEOTIDE SEQUENCE [LARGE SCALE GENOMIC DNA]</scope>
    <source>
        <strain evidence="2 3">Q-1</strain>
    </source>
</reference>